<dbReference type="EnsemblMetazoa" id="CJA43030.1">
    <property type="protein sequence ID" value="CJA43030.1"/>
    <property type="gene ID" value="WBGene00218878"/>
</dbReference>
<proteinExistence type="predicted"/>
<feature type="region of interest" description="Disordered" evidence="1">
    <location>
        <begin position="181"/>
        <end position="200"/>
    </location>
</feature>
<accession>A0A8R1J0W4</accession>
<protein>
    <submittedName>
        <fullName evidence="2">Uncharacterized protein</fullName>
    </submittedName>
</protein>
<dbReference type="Proteomes" id="UP000005237">
    <property type="component" value="Unassembled WGS sequence"/>
</dbReference>
<dbReference type="AlphaFoldDB" id="A0A8R1J0W4"/>
<reference evidence="2" key="2">
    <citation type="submission" date="2022-06" db="UniProtKB">
        <authorList>
            <consortium name="EnsemblMetazoa"/>
        </authorList>
    </citation>
    <scope>IDENTIFICATION</scope>
    <source>
        <strain evidence="2">DF5081</strain>
    </source>
</reference>
<keyword evidence="3" id="KW-1185">Reference proteome</keyword>
<reference evidence="3" key="1">
    <citation type="submission" date="2010-08" db="EMBL/GenBank/DDBJ databases">
        <authorList>
            <consortium name="Caenorhabditis japonica Sequencing Consortium"/>
            <person name="Wilson R.K."/>
        </authorList>
    </citation>
    <scope>NUCLEOTIDE SEQUENCE [LARGE SCALE GENOMIC DNA]</scope>
    <source>
        <strain evidence="3">DF5081</strain>
    </source>
</reference>
<evidence type="ECO:0000313" key="2">
    <source>
        <dbReference type="EnsemblMetazoa" id="CJA43030.1"/>
    </source>
</evidence>
<name>A0A8R1J0W4_CAEJA</name>
<organism evidence="2 3">
    <name type="scientific">Caenorhabditis japonica</name>
    <dbReference type="NCBI Taxonomy" id="281687"/>
    <lineage>
        <taxon>Eukaryota</taxon>
        <taxon>Metazoa</taxon>
        <taxon>Ecdysozoa</taxon>
        <taxon>Nematoda</taxon>
        <taxon>Chromadorea</taxon>
        <taxon>Rhabditida</taxon>
        <taxon>Rhabditina</taxon>
        <taxon>Rhabditomorpha</taxon>
        <taxon>Rhabditoidea</taxon>
        <taxon>Rhabditidae</taxon>
        <taxon>Peloderinae</taxon>
        <taxon>Caenorhabditis</taxon>
    </lineage>
</organism>
<sequence length="200" mass="22961">MQRLKSKSFYIVANQENIDPLNLHFAGEQDEEIPPIPPNPQIPLAANDIQFPEYEQYEHENKWNKPKNSELQLNIGQHGKPVKNAPDMEFALVAEMMSLNLHQDTEQYLPRIPMIMDQGNRDPRSFDLKGKWKLYRKPKGLKKSIKAEIARDSASSSFAEEYMKFLNEFLVMEISSTKATEGNYEASDGNVQADPDFAEN</sequence>
<evidence type="ECO:0000313" key="3">
    <source>
        <dbReference type="Proteomes" id="UP000005237"/>
    </source>
</evidence>
<evidence type="ECO:0000256" key="1">
    <source>
        <dbReference type="SAM" id="MobiDB-lite"/>
    </source>
</evidence>